<dbReference type="GO" id="GO:0009100">
    <property type="term" value="P:glycoprotein metabolic process"/>
    <property type="evidence" value="ECO:0007669"/>
    <property type="project" value="UniProtKB-ARBA"/>
</dbReference>
<dbReference type="Pfam" id="PF04991">
    <property type="entry name" value="LicD"/>
    <property type="match status" value="1"/>
</dbReference>
<dbReference type="PANTHER" id="PTHR43404:SF1">
    <property type="entry name" value="MNN4P"/>
    <property type="match status" value="1"/>
</dbReference>
<gene>
    <name evidence="2" type="ORF">SNAT2548_LOCUS33712</name>
</gene>
<dbReference type="PROSITE" id="PS51257">
    <property type="entry name" value="PROKAR_LIPOPROTEIN"/>
    <property type="match status" value="1"/>
</dbReference>
<dbReference type="Proteomes" id="UP000604046">
    <property type="component" value="Unassembled WGS sequence"/>
</dbReference>
<sequence length="750" mass="81061">MADEEVRAKPAWLDPSHLHNQQQALLVLLQACLAVLADAQIACWLTGGSLLGALRHGGFIPHDDDVDLEVLATDLAKMKAAFGGTPSLVFRLGGRWNATAVAHVGLRSDPEKDCEVELDIFLREARPKATGGVAPSAFAIPVVPMLSARRWTADACSGLGMSATEADLAFDQSICLMTLSVLPSIFLCMLQFIFHSFGELLHLLGFLGVSLLAFKRGIAPAFFPRVDHPLHWLDRIRWMICCFCYAGLVVISTSSNGPVYAYTCLWPVMQTSLASFSRLGLDESYQGIAGATLVQLKDARLDMTRVGAAAHCSDCSAKQCMFKDCRGPAHLPDVAGFVKDWGFDQVDTQGSLPTLVGDVGAEVDQSGGSSCSITCVYAVPIVTSNASSTPLAWAIQSGRPPEEDQSVLMGATRFSWWVGTREAYQIAMDEVISHQLPKRVRHCTGQDPILGSGRWTEKCSARGFVNCHGALLAGRCCCPVGFRIHGGVCQACGGIATHVSSLHHLPLLYILHADSGKLAFRLMAALSLILLPLPWAGLARLLWHVACTRDCASLHRYRIHHERHIVAMAWRKRGKNDEKQDGAVRVQVSSLAGETKVLLMAPRSLLAHLRQAVADAFDLGFESVGLVQGTTPLDPEKDFQSLQHLGLTDALNGPSLTLVVCAGEGTNRRAKLAGSSETDALSFFRRSRNVYKALDCKHQLQAAPATVANFGDTYTQGWTCHGCEAHFPPGSLLRRCDTCAVDFCPSCAAH</sequence>
<evidence type="ECO:0000313" key="3">
    <source>
        <dbReference type="Proteomes" id="UP000604046"/>
    </source>
</evidence>
<proteinExistence type="predicted"/>
<dbReference type="OrthoDB" id="405974at2759"/>
<reference evidence="2" key="1">
    <citation type="submission" date="2021-02" db="EMBL/GenBank/DDBJ databases">
        <authorList>
            <person name="Dougan E. K."/>
            <person name="Rhodes N."/>
            <person name="Thang M."/>
            <person name="Chan C."/>
        </authorList>
    </citation>
    <scope>NUCLEOTIDE SEQUENCE</scope>
</reference>
<evidence type="ECO:0000313" key="2">
    <source>
        <dbReference type="EMBL" id="CAE7592218.1"/>
    </source>
</evidence>
<name>A0A812URS3_9DINO</name>
<dbReference type="EMBL" id="CAJNDS010002774">
    <property type="protein sequence ID" value="CAE7592218.1"/>
    <property type="molecule type" value="Genomic_DNA"/>
</dbReference>
<feature type="domain" description="LicD/FKTN/FKRP nucleotidyltransferase" evidence="1">
    <location>
        <begin position="40"/>
        <end position="82"/>
    </location>
</feature>
<protein>
    <recommendedName>
        <fullName evidence="1">LicD/FKTN/FKRP nucleotidyltransferase domain-containing protein</fullName>
    </recommendedName>
</protein>
<dbReference type="PANTHER" id="PTHR43404">
    <property type="entry name" value="LIPOPOLYSACCHARIDE CHOLINEPHOSPHOTRANSFERASE LICD"/>
    <property type="match status" value="1"/>
</dbReference>
<keyword evidence="3" id="KW-1185">Reference proteome</keyword>
<dbReference type="InterPro" id="IPR007074">
    <property type="entry name" value="LicD/FKTN/FKRP_NTP_transf"/>
</dbReference>
<dbReference type="InterPro" id="IPR052942">
    <property type="entry name" value="LPS_cholinephosphotransferase"/>
</dbReference>
<comment type="caution">
    <text evidence="2">The sequence shown here is derived from an EMBL/GenBank/DDBJ whole genome shotgun (WGS) entry which is preliminary data.</text>
</comment>
<accession>A0A812URS3</accession>
<organism evidence="2 3">
    <name type="scientific">Symbiodinium natans</name>
    <dbReference type="NCBI Taxonomy" id="878477"/>
    <lineage>
        <taxon>Eukaryota</taxon>
        <taxon>Sar</taxon>
        <taxon>Alveolata</taxon>
        <taxon>Dinophyceae</taxon>
        <taxon>Suessiales</taxon>
        <taxon>Symbiodiniaceae</taxon>
        <taxon>Symbiodinium</taxon>
    </lineage>
</organism>
<evidence type="ECO:0000259" key="1">
    <source>
        <dbReference type="Pfam" id="PF04991"/>
    </source>
</evidence>
<dbReference type="AlphaFoldDB" id="A0A812URS3"/>